<evidence type="ECO:0000313" key="2">
    <source>
        <dbReference type="Proteomes" id="UP000295184"/>
    </source>
</evidence>
<organism evidence="1 2">
    <name type="scientific">Allofournierella massiliensis</name>
    <dbReference type="NCBI Taxonomy" id="1650663"/>
    <lineage>
        <taxon>Bacteria</taxon>
        <taxon>Bacillati</taxon>
        <taxon>Bacillota</taxon>
        <taxon>Clostridia</taxon>
        <taxon>Eubacteriales</taxon>
        <taxon>Oscillospiraceae</taxon>
        <taxon>Allofournierella</taxon>
    </lineage>
</organism>
<dbReference type="STRING" id="1650663.GCA_001486665_01817"/>
<evidence type="ECO:0000313" key="1">
    <source>
        <dbReference type="EMBL" id="TCL61754.1"/>
    </source>
</evidence>
<protein>
    <submittedName>
        <fullName evidence="1">Uncharacterized protein</fullName>
    </submittedName>
</protein>
<accession>A0A4R1R7Z5</accession>
<dbReference type="EMBL" id="SLUM01000001">
    <property type="protein sequence ID" value="TCL61754.1"/>
    <property type="molecule type" value="Genomic_DNA"/>
</dbReference>
<proteinExistence type="predicted"/>
<sequence>MRLTNGLPDYRFCTDTVTVYHAAFQPEFSCRRTVLNGVYLDERDAAGADAIGTTGQRYCFLLAPCGGWRPVWRPGGAGAQPEEHWFSLEPGDRVMPGEGPVIETAEQWRVFVPAAVPGLAVIREVAAKRLGGQVRHVEAQTEWYKKW</sequence>
<name>A0A4R1R7Z5_9FIRM</name>
<dbReference type="Proteomes" id="UP000295184">
    <property type="component" value="Unassembled WGS sequence"/>
</dbReference>
<dbReference type="AlphaFoldDB" id="A0A4R1R7Z5"/>
<comment type="caution">
    <text evidence="1">The sequence shown here is derived from an EMBL/GenBank/DDBJ whole genome shotgun (WGS) entry which is preliminary data.</text>
</comment>
<gene>
    <name evidence="1" type="ORF">EDD77_101210</name>
</gene>
<dbReference type="RefSeq" id="WP_058964217.1">
    <property type="nucleotide sequence ID" value="NZ_CABKVM010000016.1"/>
</dbReference>
<reference evidence="1 2" key="1">
    <citation type="submission" date="2019-03" db="EMBL/GenBank/DDBJ databases">
        <title>Genomic Encyclopedia of Type Strains, Phase IV (KMG-IV): sequencing the most valuable type-strain genomes for metagenomic binning, comparative biology and taxonomic classification.</title>
        <authorList>
            <person name="Goeker M."/>
        </authorList>
    </citation>
    <scope>NUCLEOTIDE SEQUENCE [LARGE SCALE GENOMIC DNA]</scope>
    <source>
        <strain evidence="1 2">DSM 100451</strain>
    </source>
</reference>
<dbReference type="OrthoDB" id="1845167at2"/>